<feature type="region of interest" description="Disordered" evidence="1">
    <location>
        <begin position="22"/>
        <end position="53"/>
    </location>
</feature>
<evidence type="ECO:0000256" key="1">
    <source>
        <dbReference type="SAM" id="MobiDB-lite"/>
    </source>
</evidence>
<feature type="region of interest" description="Disordered" evidence="1">
    <location>
        <begin position="475"/>
        <end position="504"/>
    </location>
</feature>
<evidence type="ECO:0000313" key="3">
    <source>
        <dbReference type="Proteomes" id="UP000614982"/>
    </source>
</evidence>
<protein>
    <submittedName>
        <fullName evidence="2">Uncharacterized protein</fullName>
    </submittedName>
</protein>
<sequence>MATSKDYDPILAGDIVQAADAKRKQTSFDATNSPQYLSKPVPVATPAPTGPVGRAAQQMAAASPARSLADAYPTGIGDGKRAIYAGVGGNGEASFSDAPSSINTVGPNFTAPDVPQAQRMTSLADGWRSGAGQQPAVNQPRTLADLGTVRNMGDGIGTFSQAEPGDAALASTRFQRANDERQKYQDNQRLNLANARLAQDQNFTVVRDSSRRPSLSDALYDQGRQQNTQNLQGAVASAQGQIDAGRAGRAADQQQRQALRLEDAFQAASSPNATPEQQAAYQRLADPLNEKGLKRQQIQADIDAKNARSERDRAEAAKAQRNVRGLPAALQKLEDADIEAVGSVRTMTGALDKIDSQISDGTLKLGLVDNATSAVRNAFGDSDQTSANYASMLATMEKLRNESLRLNKGTQTEGDAQRAWNELFTNIRDPKIVQQRIKEINGYNGQAAALRRATINNRRANQGFDALDVDGLLDSTMQASPATPPQAQQQVPSPSPSQGPVYTISTDEQFARLPSGAEFIDPQGNHRRKP</sequence>
<keyword evidence="3" id="KW-1185">Reference proteome</keyword>
<evidence type="ECO:0000313" key="2">
    <source>
        <dbReference type="EMBL" id="GFM94177.1"/>
    </source>
</evidence>
<feature type="compositionally biased region" description="Low complexity" evidence="1">
    <location>
        <begin position="478"/>
        <end position="498"/>
    </location>
</feature>
<feature type="compositionally biased region" description="Polar residues" evidence="1">
    <location>
        <begin position="27"/>
        <end position="36"/>
    </location>
</feature>
<dbReference type="RefSeq" id="WP_025258566.1">
    <property type="nucleotide sequence ID" value="NZ_BLVV01000021.1"/>
</dbReference>
<dbReference type="EMBL" id="BLWA01000014">
    <property type="protein sequence ID" value="GFM94177.1"/>
    <property type="molecule type" value="Genomic_DNA"/>
</dbReference>
<organism evidence="2 3">
    <name type="scientific">Pseudomonas cichorii</name>
    <dbReference type="NCBI Taxonomy" id="36746"/>
    <lineage>
        <taxon>Bacteria</taxon>
        <taxon>Pseudomonadati</taxon>
        <taxon>Pseudomonadota</taxon>
        <taxon>Gammaproteobacteria</taxon>
        <taxon>Pseudomonadales</taxon>
        <taxon>Pseudomonadaceae</taxon>
        <taxon>Pseudomonas</taxon>
    </lineage>
</organism>
<proteinExistence type="predicted"/>
<feature type="compositionally biased region" description="Low complexity" evidence="1">
    <location>
        <begin position="238"/>
        <end position="257"/>
    </location>
</feature>
<feature type="region of interest" description="Disordered" evidence="1">
    <location>
        <begin position="230"/>
        <end position="257"/>
    </location>
</feature>
<comment type="caution">
    <text evidence="2">The sequence shown here is derived from an EMBL/GenBank/DDBJ whole genome shotgun (WGS) entry which is preliminary data.</text>
</comment>
<dbReference type="GeneID" id="71691267"/>
<dbReference type="Proteomes" id="UP000614982">
    <property type="component" value="Unassembled WGS sequence"/>
</dbReference>
<reference evidence="2 3" key="1">
    <citation type="submission" date="2020-05" db="EMBL/GenBank/DDBJ databases">
        <title>Genetic diversity of Pseudomonas cichorii.</title>
        <authorList>
            <person name="Tani S."/>
            <person name="Yagi H."/>
            <person name="Hashimoto S."/>
            <person name="Iiyama K."/>
            <person name="Furuya N."/>
        </authorList>
    </citation>
    <scope>NUCLEOTIDE SEQUENCE [LARGE SCALE GENOMIC DNA]</scope>
    <source>
        <strain evidence="2 3">LMG 2162</strain>
    </source>
</reference>
<accession>A0ABQ1DT32</accession>
<gene>
    <name evidence="2" type="ORF">PSCICP_41490</name>
</gene>
<name>A0ABQ1DT32_PSECI</name>